<organism evidence="1 2">
    <name type="scientific">Plasmopara halstedii</name>
    <name type="common">Downy mildew of sunflower</name>
    <dbReference type="NCBI Taxonomy" id="4781"/>
    <lineage>
        <taxon>Eukaryota</taxon>
        <taxon>Sar</taxon>
        <taxon>Stramenopiles</taxon>
        <taxon>Oomycota</taxon>
        <taxon>Peronosporomycetes</taxon>
        <taxon>Peronosporales</taxon>
        <taxon>Peronosporaceae</taxon>
        <taxon>Plasmopara</taxon>
    </lineage>
</organism>
<keyword evidence="2" id="KW-1185">Reference proteome</keyword>
<protein>
    <submittedName>
        <fullName evidence="1">Uncharacterized protein</fullName>
    </submittedName>
</protein>
<proteinExistence type="predicted"/>
<dbReference type="Proteomes" id="UP000054928">
    <property type="component" value="Unassembled WGS sequence"/>
</dbReference>
<name>A0A0N7L4L9_PLAHL</name>
<accession>A0A0N7L4L9</accession>
<dbReference type="GeneID" id="36404162"/>
<dbReference type="RefSeq" id="XP_024575412.1">
    <property type="nucleotide sequence ID" value="XM_024724546.1"/>
</dbReference>
<reference evidence="2" key="1">
    <citation type="submission" date="2014-09" db="EMBL/GenBank/DDBJ databases">
        <authorList>
            <person name="Sharma Rahul"/>
            <person name="Thines Marco"/>
        </authorList>
    </citation>
    <scope>NUCLEOTIDE SEQUENCE [LARGE SCALE GENOMIC DNA]</scope>
</reference>
<dbReference type="EMBL" id="CCYD01000349">
    <property type="protein sequence ID" value="CEG39043.1"/>
    <property type="molecule type" value="Genomic_DNA"/>
</dbReference>
<evidence type="ECO:0000313" key="2">
    <source>
        <dbReference type="Proteomes" id="UP000054928"/>
    </source>
</evidence>
<dbReference type="AlphaFoldDB" id="A0A0N7L4L9"/>
<sequence>MGQFVKWYQEVHADASRDAAEKDRYIFSALASNVKAPYLYASITTAIRNNDEIGLAFERLLFEDWVRSIGRGNFMKNEKVLQYLQHDHDSLDGQKMTRLQLTLDKENHFLFDDFMKLKSTVYLKRSYYQPLLANFKANHDGKVDNKYPNLRHSQTFDIDALTNLDELDRAVTDFKADFGRYLLSKLRIIANDKDISELLQELADTNLMSDSLRKVKAALIASKTSAQPKH</sequence>
<evidence type="ECO:0000313" key="1">
    <source>
        <dbReference type="EMBL" id="CEG39043.1"/>
    </source>
</evidence>